<evidence type="ECO:0000313" key="10">
    <source>
        <dbReference type="Proteomes" id="UP000298663"/>
    </source>
</evidence>
<feature type="transmembrane region" description="Helical" evidence="8">
    <location>
        <begin position="157"/>
        <end position="176"/>
    </location>
</feature>
<accession>A0A4U5LR60</accession>
<evidence type="ECO:0008006" key="11">
    <source>
        <dbReference type="Google" id="ProtNLM"/>
    </source>
</evidence>
<dbReference type="STRING" id="34508.A0A4U5LR60"/>
<keyword evidence="10" id="KW-1185">Reference proteome</keyword>
<reference evidence="9 10" key="1">
    <citation type="journal article" date="2015" name="Genome Biol.">
        <title>Comparative genomics of Steinernema reveals deeply conserved gene regulatory networks.</title>
        <authorList>
            <person name="Dillman A.R."/>
            <person name="Macchietto M."/>
            <person name="Porter C.F."/>
            <person name="Rogers A."/>
            <person name="Williams B."/>
            <person name="Antoshechkin I."/>
            <person name="Lee M.M."/>
            <person name="Goodwin Z."/>
            <person name="Lu X."/>
            <person name="Lewis E.E."/>
            <person name="Goodrich-Blair H."/>
            <person name="Stock S.P."/>
            <person name="Adams B.J."/>
            <person name="Sternberg P.W."/>
            <person name="Mortazavi A."/>
        </authorList>
    </citation>
    <scope>NUCLEOTIDE SEQUENCE [LARGE SCALE GENOMIC DNA]</scope>
    <source>
        <strain evidence="9 10">ALL</strain>
    </source>
</reference>
<dbReference type="PANTHER" id="PTHR10778">
    <property type="entry name" value="SOLUTE CARRIER FAMILY 35 MEMBER B"/>
    <property type="match status" value="1"/>
</dbReference>
<dbReference type="GO" id="GO:0005464">
    <property type="term" value="F:UDP-xylose transmembrane transporter activity"/>
    <property type="evidence" value="ECO:0007669"/>
    <property type="project" value="TreeGrafter"/>
</dbReference>
<dbReference type="GO" id="GO:0000139">
    <property type="term" value="C:Golgi membrane"/>
    <property type="evidence" value="ECO:0007669"/>
    <property type="project" value="TreeGrafter"/>
</dbReference>
<dbReference type="GO" id="GO:0005789">
    <property type="term" value="C:endoplasmic reticulum membrane"/>
    <property type="evidence" value="ECO:0007669"/>
    <property type="project" value="TreeGrafter"/>
</dbReference>
<feature type="transmembrane region" description="Helical" evidence="8">
    <location>
        <begin position="292"/>
        <end position="311"/>
    </location>
</feature>
<feature type="transmembrane region" description="Helical" evidence="8">
    <location>
        <begin position="236"/>
        <end position="255"/>
    </location>
</feature>
<protein>
    <recommendedName>
        <fullName evidence="11">Sugar phosphate transporter domain-containing protein</fullName>
    </recommendedName>
</protein>
<keyword evidence="6 8" id="KW-1133">Transmembrane helix</keyword>
<dbReference type="GO" id="GO:0005462">
    <property type="term" value="F:UDP-N-acetylglucosamine transmembrane transporter activity"/>
    <property type="evidence" value="ECO:0007669"/>
    <property type="project" value="TreeGrafter"/>
</dbReference>
<dbReference type="EMBL" id="AZBU02000013">
    <property type="protein sequence ID" value="TKR58471.1"/>
    <property type="molecule type" value="Genomic_DNA"/>
</dbReference>
<evidence type="ECO:0000256" key="4">
    <source>
        <dbReference type="ARBA" id="ARBA00022597"/>
    </source>
</evidence>
<evidence type="ECO:0000313" key="9">
    <source>
        <dbReference type="EMBL" id="TKR58471.1"/>
    </source>
</evidence>
<sequence length="319" mass="36062">MSPTVFTTSGFFSGCLGCMAFVESLAREEPGCMNLMTFSHFFFVTLEGLIVTSQFFRVNQHIPATACLPTVLVFFLSNVTNNQALNFHISVPLYIIFRSSTLIGTLLLNVLLLKRRFPLRKYLSVFAVTIGIVLCTLASAKLEVSNQDFSGEHHKQWSVGLLLLITGLLLSAYLPISQEMLFKKHGKHDREAMFKIHLLSLPFFVFMWKDIAKSAEAFSKSSPVTVGSLSLGLPHLWAYLFATAVLQWVCVRFIYRLNAEVDSLTSTLFTTLRKFLSLVISIVWFQNQFTETHWLGAAFVFAGTLGFADIWDRRKDKKE</sequence>
<feature type="transmembrane region" description="Helical" evidence="8">
    <location>
        <begin position="267"/>
        <end position="286"/>
    </location>
</feature>
<keyword evidence="4" id="KW-0762">Sugar transport</keyword>
<dbReference type="Proteomes" id="UP000298663">
    <property type="component" value="Unassembled WGS sequence"/>
</dbReference>
<dbReference type="InterPro" id="IPR013657">
    <property type="entry name" value="SCL35B1-4/HUT1"/>
</dbReference>
<reference evidence="9 10" key="2">
    <citation type="journal article" date="2019" name="G3 (Bethesda)">
        <title>Hybrid Assembly of the Genome of the Entomopathogenic Nematode Steinernema carpocapsae Identifies the X-Chromosome.</title>
        <authorList>
            <person name="Serra L."/>
            <person name="Macchietto M."/>
            <person name="Macias-Munoz A."/>
            <person name="McGill C.J."/>
            <person name="Rodriguez I.M."/>
            <person name="Rodriguez B."/>
            <person name="Murad R."/>
            <person name="Mortazavi A."/>
        </authorList>
    </citation>
    <scope>NUCLEOTIDE SEQUENCE [LARGE SCALE GENOMIC DNA]</scope>
    <source>
        <strain evidence="9 10">ALL</strain>
    </source>
</reference>
<evidence type="ECO:0000256" key="1">
    <source>
        <dbReference type="ARBA" id="ARBA00004127"/>
    </source>
</evidence>
<proteinExistence type="inferred from homology"/>
<dbReference type="InterPro" id="IPR037185">
    <property type="entry name" value="EmrE-like"/>
</dbReference>
<feature type="transmembrane region" description="Helical" evidence="8">
    <location>
        <begin position="122"/>
        <end position="142"/>
    </location>
</feature>
<evidence type="ECO:0000256" key="8">
    <source>
        <dbReference type="SAM" id="Phobius"/>
    </source>
</evidence>
<feature type="transmembrane region" description="Helical" evidence="8">
    <location>
        <begin position="192"/>
        <end position="208"/>
    </location>
</feature>
<dbReference type="SUPFAM" id="SSF103481">
    <property type="entry name" value="Multidrug resistance efflux transporter EmrE"/>
    <property type="match status" value="2"/>
</dbReference>
<comment type="caution">
    <text evidence="9">The sequence shown here is derived from an EMBL/GenBank/DDBJ whole genome shotgun (WGS) entry which is preliminary data.</text>
</comment>
<keyword evidence="7 8" id="KW-0472">Membrane</keyword>
<evidence type="ECO:0000256" key="3">
    <source>
        <dbReference type="ARBA" id="ARBA00022448"/>
    </source>
</evidence>
<comment type="subcellular location">
    <subcellularLocation>
        <location evidence="1">Endomembrane system</location>
        <topology evidence="1">Multi-pass membrane protein</topology>
    </subcellularLocation>
</comment>
<keyword evidence="3" id="KW-0813">Transport</keyword>
<dbReference type="OrthoDB" id="999962at2759"/>
<comment type="similarity">
    <text evidence="2">Belongs to the nucleotide-sugar transporter family. SLC35B subfamily.</text>
</comment>
<organism evidence="9 10">
    <name type="scientific">Steinernema carpocapsae</name>
    <name type="common">Entomopathogenic nematode</name>
    <dbReference type="NCBI Taxonomy" id="34508"/>
    <lineage>
        <taxon>Eukaryota</taxon>
        <taxon>Metazoa</taxon>
        <taxon>Ecdysozoa</taxon>
        <taxon>Nematoda</taxon>
        <taxon>Chromadorea</taxon>
        <taxon>Rhabditida</taxon>
        <taxon>Tylenchina</taxon>
        <taxon>Panagrolaimomorpha</taxon>
        <taxon>Strongyloidoidea</taxon>
        <taxon>Steinernematidae</taxon>
        <taxon>Steinernema</taxon>
    </lineage>
</organism>
<evidence type="ECO:0000256" key="7">
    <source>
        <dbReference type="ARBA" id="ARBA00023136"/>
    </source>
</evidence>
<evidence type="ECO:0000256" key="2">
    <source>
        <dbReference type="ARBA" id="ARBA00010694"/>
    </source>
</evidence>
<keyword evidence="5 8" id="KW-0812">Transmembrane</keyword>
<dbReference type="Pfam" id="PF08449">
    <property type="entry name" value="UAA"/>
    <property type="match status" value="1"/>
</dbReference>
<name>A0A4U5LR60_STECR</name>
<dbReference type="PANTHER" id="PTHR10778:SF4">
    <property type="entry name" value="NUCLEOTIDE SUGAR TRANSPORTER SLC35B4"/>
    <property type="match status" value="1"/>
</dbReference>
<gene>
    <name evidence="9" type="ORF">L596_029911</name>
</gene>
<feature type="transmembrane region" description="Helical" evidence="8">
    <location>
        <begin position="36"/>
        <end position="55"/>
    </location>
</feature>
<evidence type="ECO:0000256" key="5">
    <source>
        <dbReference type="ARBA" id="ARBA00022692"/>
    </source>
</evidence>
<evidence type="ECO:0000256" key="6">
    <source>
        <dbReference type="ARBA" id="ARBA00022989"/>
    </source>
</evidence>
<feature type="transmembrane region" description="Helical" evidence="8">
    <location>
        <begin position="91"/>
        <end position="113"/>
    </location>
</feature>
<dbReference type="AlphaFoldDB" id="A0A4U5LR60"/>